<evidence type="ECO:0000256" key="1">
    <source>
        <dbReference type="SAM" id="MobiDB-lite"/>
    </source>
</evidence>
<feature type="compositionally biased region" description="Low complexity" evidence="1">
    <location>
        <begin position="62"/>
        <end position="81"/>
    </location>
</feature>
<sequence>MGPGWSVGATSASTGLELWCARLGCCCFSYFQTTSSDALSLKRHMKRRCCRISPLKSPAPSPHLSSTSSSLYSKSIQLRLS</sequence>
<gene>
    <name evidence="3" type="ORF">PXEA_LOCUS32206</name>
</gene>
<reference evidence="3" key="1">
    <citation type="submission" date="2018-11" db="EMBL/GenBank/DDBJ databases">
        <authorList>
            <consortium name="Pathogen Informatics"/>
        </authorList>
    </citation>
    <scope>NUCLEOTIDE SEQUENCE</scope>
</reference>
<feature type="chain" id="PRO_5019086341" description="BED-type domain-containing protein" evidence="2">
    <location>
        <begin position="16"/>
        <end position="81"/>
    </location>
</feature>
<dbReference type="AlphaFoldDB" id="A0A448XKD8"/>
<evidence type="ECO:0000256" key="2">
    <source>
        <dbReference type="SAM" id="SignalP"/>
    </source>
</evidence>
<dbReference type="EMBL" id="CAAALY010258932">
    <property type="protein sequence ID" value="VEL38766.1"/>
    <property type="molecule type" value="Genomic_DNA"/>
</dbReference>
<protein>
    <recommendedName>
        <fullName evidence="5">BED-type domain-containing protein</fullName>
    </recommendedName>
</protein>
<keyword evidence="2" id="KW-0732">Signal</keyword>
<feature type="signal peptide" evidence="2">
    <location>
        <begin position="1"/>
        <end position="15"/>
    </location>
</feature>
<comment type="caution">
    <text evidence="3">The sequence shown here is derived from an EMBL/GenBank/DDBJ whole genome shotgun (WGS) entry which is preliminary data.</text>
</comment>
<dbReference type="Proteomes" id="UP000784294">
    <property type="component" value="Unassembled WGS sequence"/>
</dbReference>
<evidence type="ECO:0008006" key="5">
    <source>
        <dbReference type="Google" id="ProtNLM"/>
    </source>
</evidence>
<name>A0A448XKD8_9PLAT</name>
<evidence type="ECO:0000313" key="3">
    <source>
        <dbReference type="EMBL" id="VEL38766.1"/>
    </source>
</evidence>
<evidence type="ECO:0000313" key="4">
    <source>
        <dbReference type="Proteomes" id="UP000784294"/>
    </source>
</evidence>
<feature type="region of interest" description="Disordered" evidence="1">
    <location>
        <begin position="56"/>
        <end position="81"/>
    </location>
</feature>
<accession>A0A448XKD8</accession>
<keyword evidence="4" id="KW-1185">Reference proteome</keyword>
<proteinExistence type="predicted"/>
<organism evidence="3 4">
    <name type="scientific">Protopolystoma xenopodis</name>
    <dbReference type="NCBI Taxonomy" id="117903"/>
    <lineage>
        <taxon>Eukaryota</taxon>
        <taxon>Metazoa</taxon>
        <taxon>Spiralia</taxon>
        <taxon>Lophotrochozoa</taxon>
        <taxon>Platyhelminthes</taxon>
        <taxon>Monogenea</taxon>
        <taxon>Polyopisthocotylea</taxon>
        <taxon>Polystomatidea</taxon>
        <taxon>Polystomatidae</taxon>
        <taxon>Protopolystoma</taxon>
    </lineage>
</organism>